<dbReference type="InterPro" id="IPR029442">
    <property type="entry name" value="GyrI-like"/>
</dbReference>
<dbReference type="InterPro" id="IPR010499">
    <property type="entry name" value="AraC_E-bd"/>
</dbReference>
<dbReference type="InterPro" id="IPR047057">
    <property type="entry name" value="MerR_fam"/>
</dbReference>
<reference evidence="3" key="1">
    <citation type="submission" date="2020-10" db="EMBL/GenBank/DDBJ databases">
        <authorList>
            <person name="Gilroy R."/>
        </authorList>
    </citation>
    <scope>NUCLEOTIDE SEQUENCE</scope>
    <source>
        <strain evidence="3">USAMLcec3-3695</strain>
    </source>
</reference>
<evidence type="ECO:0000259" key="2">
    <source>
        <dbReference type="PROSITE" id="PS50937"/>
    </source>
</evidence>
<dbReference type="PANTHER" id="PTHR30204">
    <property type="entry name" value="REDOX-CYCLING DRUG-SENSING TRANSCRIPTIONAL ACTIVATOR SOXR"/>
    <property type="match status" value="1"/>
</dbReference>
<dbReference type="GO" id="GO:0003700">
    <property type="term" value="F:DNA-binding transcription factor activity"/>
    <property type="evidence" value="ECO:0007669"/>
    <property type="project" value="InterPro"/>
</dbReference>
<dbReference type="PANTHER" id="PTHR30204:SF97">
    <property type="entry name" value="MERR FAMILY REGULATORY PROTEIN"/>
    <property type="match status" value="1"/>
</dbReference>
<dbReference type="Pfam" id="PF06445">
    <property type="entry name" value="GyrI-like"/>
    <property type="match status" value="1"/>
</dbReference>
<dbReference type="SUPFAM" id="SSF46955">
    <property type="entry name" value="Putative DNA-binding domain"/>
    <property type="match status" value="1"/>
</dbReference>
<dbReference type="CDD" id="cd01107">
    <property type="entry name" value="HTH_BmrR"/>
    <property type="match status" value="1"/>
</dbReference>
<dbReference type="InterPro" id="IPR000551">
    <property type="entry name" value="MerR-type_HTH_dom"/>
</dbReference>
<dbReference type="GO" id="GO:0003677">
    <property type="term" value="F:DNA binding"/>
    <property type="evidence" value="ECO:0007669"/>
    <property type="project" value="UniProtKB-KW"/>
</dbReference>
<organism evidence="3 4">
    <name type="scientific">Candidatus Ornithomonoglobus merdipullorum</name>
    <dbReference type="NCBI Taxonomy" id="2840895"/>
    <lineage>
        <taxon>Bacteria</taxon>
        <taxon>Bacillati</taxon>
        <taxon>Bacillota</taxon>
        <taxon>Clostridia</taxon>
        <taxon>Candidatus Ornithomonoglobus</taxon>
    </lineage>
</organism>
<dbReference type="SUPFAM" id="SSF55136">
    <property type="entry name" value="Probable bacterial effector-binding domain"/>
    <property type="match status" value="1"/>
</dbReference>
<comment type="caution">
    <text evidence="3">The sequence shown here is derived from an EMBL/GenBank/DDBJ whole genome shotgun (WGS) entry which is preliminary data.</text>
</comment>
<dbReference type="EMBL" id="DVNB01000026">
    <property type="protein sequence ID" value="HIU56661.1"/>
    <property type="molecule type" value="Genomic_DNA"/>
</dbReference>
<gene>
    <name evidence="3" type="ORF">IAA61_02460</name>
</gene>
<name>A0A9D1SE20_9FIRM</name>
<evidence type="ECO:0000313" key="4">
    <source>
        <dbReference type="Proteomes" id="UP000824109"/>
    </source>
</evidence>
<dbReference type="SMART" id="SM00871">
    <property type="entry name" value="AraC_E_bind"/>
    <property type="match status" value="1"/>
</dbReference>
<evidence type="ECO:0000313" key="3">
    <source>
        <dbReference type="EMBL" id="HIU56661.1"/>
    </source>
</evidence>
<dbReference type="InterPro" id="IPR009061">
    <property type="entry name" value="DNA-bd_dom_put_sf"/>
</dbReference>
<proteinExistence type="predicted"/>
<dbReference type="SMART" id="SM00422">
    <property type="entry name" value="HTH_MERR"/>
    <property type="match status" value="1"/>
</dbReference>
<dbReference type="Gene3D" id="1.10.1660.10">
    <property type="match status" value="1"/>
</dbReference>
<keyword evidence="1" id="KW-0238">DNA-binding</keyword>
<dbReference type="Proteomes" id="UP000824109">
    <property type="component" value="Unassembled WGS sequence"/>
</dbReference>
<dbReference type="PROSITE" id="PS50937">
    <property type="entry name" value="HTH_MERR_2"/>
    <property type="match status" value="1"/>
</dbReference>
<reference evidence="3" key="2">
    <citation type="journal article" date="2021" name="PeerJ">
        <title>Extensive microbial diversity within the chicken gut microbiome revealed by metagenomics and culture.</title>
        <authorList>
            <person name="Gilroy R."/>
            <person name="Ravi A."/>
            <person name="Getino M."/>
            <person name="Pursley I."/>
            <person name="Horton D.L."/>
            <person name="Alikhan N.F."/>
            <person name="Baker D."/>
            <person name="Gharbi K."/>
            <person name="Hall N."/>
            <person name="Watson M."/>
            <person name="Adriaenssens E.M."/>
            <person name="Foster-Nyarko E."/>
            <person name="Jarju S."/>
            <person name="Secka A."/>
            <person name="Antonio M."/>
            <person name="Oren A."/>
            <person name="Chaudhuri R.R."/>
            <person name="La Ragione R."/>
            <person name="Hildebrand F."/>
            <person name="Pallen M.J."/>
        </authorList>
    </citation>
    <scope>NUCLEOTIDE SEQUENCE</scope>
    <source>
        <strain evidence="3">USAMLcec3-3695</strain>
    </source>
</reference>
<accession>A0A9D1SE20</accession>
<evidence type="ECO:0000256" key="1">
    <source>
        <dbReference type="ARBA" id="ARBA00023125"/>
    </source>
</evidence>
<dbReference type="AlphaFoldDB" id="A0A9D1SE20"/>
<feature type="domain" description="HTH merR-type" evidence="2">
    <location>
        <begin position="1"/>
        <end position="71"/>
    </location>
</feature>
<dbReference type="InterPro" id="IPR011256">
    <property type="entry name" value="Reg_factor_effector_dom_sf"/>
</dbReference>
<sequence>MLTIGQFSKICMVTVKALRHYDAVGLLRPCRVKEDTGYRYYSEEQIPEMILINKLKRCGFSLADIKDIMSSDKDVLIARLKKQRGVILGEIDSRRETVAEIDEYIASLERTGDIMSKDYKIELTNTDSINVIAKRQNMSVDDFGKYYGMLYKRCWEENIVLNGICMAIYHDAEFDPENSDIELALGVKEGEKYDRTVEGTLCAVTTHYGSYSKLPEAYGAVMQWVSDNGYKIAAAPYEIYVKTQFDKIPVDEWETRVFFPVAK</sequence>
<dbReference type="Pfam" id="PF13411">
    <property type="entry name" value="MerR_1"/>
    <property type="match status" value="1"/>
</dbReference>
<dbReference type="Gene3D" id="3.20.80.10">
    <property type="entry name" value="Regulatory factor, effector binding domain"/>
    <property type="match status" value="1"/>
</dbReference>
<protein>
    <submittedName>
        <fullName evidence="3">MerR family transcriptional regulator</fullName>
    </submittedName>
</protein>